<proteinExistence type="predicted"/>
<evidence type="ECO:0000313" key="3">
    <source>
        <dbReference type="Proteomes" id="UP000481861"/>
    </source>
</evidence>
<feature type="region of interest" description="Disordered" evidence="1">
    <location>
        <begin position="16"/>
        <end position="45"/>
    </location>
</feature>
<gene>
    <name evidence="2" type="ORF">BDV95DRAFT_591441</name>
</gene>
<sequence>MASCLTSKTTTNALLNHDSDISNPVCQKDARSPASASTEPFPTFDNSPNSLLEMAAYHAAIGLPSLASTITPPPSFQSDLSPLNIPAIITQSRDAPLRDSSTPILLHAHEVQHSIHELLAYATLKLGASSPALTTPSGAPSPLEYELTRYFSVLTSQTAGLLHAVTPAELRADVKVWLRIAFIEHVLACYASLVDARTARMLRGRKLCFVGRRGRTLEWDWRVPVFDLKQLAATEEGNRVFARIWTGWWLLGELVVEVARWRDGRRL</sequence>
<dbReference type="Proteomes" id="UP000481861">
    <property type="component" value="Unassembled WGS sequence"/>
</dbReference>
<dbReference type="EMBL" id="JAADJZ010000004">
    <property type="protein sequence ID" value="KAF2876049.1"/>
    <property type="molecule type" value="Genomic_DNA"/>
</dbReference>
<evidence type="ECO:0000313" key="2">
    <source>
        <dbReference type="EMBL" id="KAF2876049.1"/>
    </source>
</evidence>
<organism evidence="2 3">
    <name type="scientific">Massariosphaeria phaeospora</name>
    <dbReference type="NCBI Taxonomy" id="100035"/>
    <lineage>
        <taxon>Eukaryota</taxon>
        <taxon>Fungi</taxon>
        <taxon>Dikarya</taxon>
        <taxon>Ascomycota</taxon>
        <taxon>Pezizomycotina</taxon>
        <taxon>Dothideomycetes</taxon>
        <taxon>Pleosporomycetidae</taxon>
        <taxon>Pleosporales</taxon>
        <taxon>Pleosporales incertae sedis</taxon>
        <taxon>Massariosphaeria</taxon>
    </lineage>
</organism>
<feature type="compositionally biased region" description="Polar residues" evidence="1">
    <location>
        <begin position="34"/>
        <end position="45"/>
    </location>
</feature>
<comment type="caution">
    <text evidence="2">The sequence shown here is derived from an EMBL/GenBank/DDBJ whole genome shotgun (WGS) entry which is preliminary data.</text>
</comment>
<reference evidence="2 3" key="1">
    <citation type="submission" date="2020-01" db="EMBL/GenBank/DDBJ databases">
        <authorList>
            <consortium name="DOE Joint Genome Institute"/>
            <person name="Haridas S."/>
            <person name="Albert R."/>
            <person name="Binder M."/>
            <person name="Bloem J."/>
            <person name="Labutti K."/>
            <person name="Salamov A."/>
            <person name="Andreopoulos B."/>
            <person name="Baker S.E."/>
            <person name="Barry K."/>
            <person name="Bills G."/>
            <person name="Bluhm B.H."/>
            <person name="Cannon C."/>
            <person name="Castanera R."/>
            <person name="Culley D.E."/>
            <person name="Daum C."/>
            <person name="Ezra D."/>
            <person name="Gonzalez J.B."/>
            <person name="Henrissat B."/>
            <person name="Kuo A."/>
            <person name="Liang C."/>
            <person name="Lipzen A."/>
            <person name="Lutzoni F."/>
            <person name="Magnuson J."/>
            <person name="Mondo S."/>
            <person name="Nolan M."/>
            <person name="Ohm R."/>
            <person name="Pangilinan J."/>
            <person name="Park H.-J.H."/>
            <person name="Ramirez L."/>
            <person name="Alfaro M."/>
            <person name="Sun H."/>
            <person name="Tritt A."/>
            <person name="Yoshinaga Y."/>
            <person name="Zwiers L.-H.L."/>
            <person name="Turgeon B.G."/>
            <person name="Goodwin S.B."/>
            <person name="Spatafora J.W."/>
            <person name="Crous P.W."/>
            <person name="Grigoriev I.V."/>
        </authorList>
    </citation>
    <scope>NUCLEOTIDE SEQUENCE [LARGE SCALE GENOMIC DNA]</scope>
    <source>
        <strain evidence="2 3">CBS 611.86</strain>
    </source>
</reference>
<dbReference type="AlphaFoldDB" id="A0A7C8ICC6"/>
<evidence type="ECO:0000256" key="1">
    <source>
        <dbReference type="SAM" id="MobiDB-lite"/>
    </source>
</evidence>
<name>A0A7C8ICC6_9PLEO</name>
<protein>
    <submittedName>
        <fullName evidence="2">Uncharacterized protein</fullName>
    </submittedName>
</protein>
<accession>A0A7C8ICC6</accession>
<keyword evidence="3" id="KW-1185">Reference proteome</keyword>